<dbReference type="Gene3D" id="4.10.60.10">
    <property type="entry name" value="Zinc finger, CCHC-type"/>
    <property type="match status" value="1"/>
</dbReference>
<evidence type="ECO:0000256" key="1">
    <source>
        <dbReference type="SAM" id="MobiDB-lite"/>
    </source>
</evidence>
<dbReference type="GO" id="GO:0003676">
    <property type="term" value="F:nucleic acid binding"/>
    <property type="evidence" value="ECO:0007669"/>
    <property type="project" value="InterPro"/>
</dbReference>
<dbReference type="GO" id="GO:0008270">
    <property type="term" value="F:zinc ion binding"/>
    <property type="evidence" value="ECO:0007669"/>
    <property type="project" value="InterPro"/>
</dbReference>
<evidence type="ECO:0000313" key="3">
    <source>
        <dbReference type="EMBL" id="MBY73171.1"/>
    </source>
</evidence>
<dbReference type="SUPFAM" id="SSF57756">
    <property type="entry name" value="Retrovirus zinc finger-like domains"/>
    <property type="match status" value="1"/>
</dbReference>
<feature type="domain" description="CCHC-type" evidence="2">
    <location>
        <begin position="365"/>
        <end position="381"/>
    </location>
</feature>
<reference evidence="3" key="1">
    <citation type="submission" date="2018-04" db="EMBL/GenBank/DDBJ databases">
        <title>Transcriptome assembly of Sipha flava.</title>
        <authorList>
            <person name="Scully E.D."/>
            <person name="Geib S.M."/>
            <person name="Palmer N.A."/>
            <person name="Koch K."/>
            <person name="Bradshaw J."/>
            <person name="Heng-Moss T."/>
            <person name="Sarath G."/>
        </authorList>
    </citation>
    <scope>NUCLEOTIDE SEQUENCE</scope>
</reference>
<organism evidence="3">
    <name type="scientific">Sipha flava</name>
    <name type="common">yellow sugarcane aphid</name>
    <dbReference type="NCBI Taxonomy" id="143950"/>
    <lineage>
        <taxon>Eukaryota</taxon>
        <taxon>Metazoa</taxon>
        <taxon>Ecdysozoa</taxon>
        <taxon>Arthropoda</taxon>
        <taxon>Hexapoda</taxon>
        <taxon>Insecta</taxon>
        <taxon>Pterygota</taxon>
        <taxon>Neoptera</taxon>
        <taxon>Paraneoptera</taxon>
        <taxon>Hemiptera</taxon>
        <taxon>Sternorrhyncha</taxon>
        <taxon>Aphidomorpha</taxon>
        <taxon>Aphidoidea</taxon>
        <taxon>Aphididae</taxon>
        <taxon>Sipha</taxon>
    </lineage>
</organism>
<feature type="compositionally biased region" description="Low complexity" evidence="1">
    <location>
        <begin position="391"/>
        <end position="404"/>
    </location>
</feature>
<evidence type="ECO:0000259" key="2">
    <source>
        <dbReference type="SMART" id="SM00343"/>
    </source>
</evidence>
<accession>A0A2S2Q6E7</accession>
<dbReference type="AlphaFoldDB" id="A0A2S2Q6E7"/>
<sequence>MNRDSDRETPSPSEVATPSKENLKENKKLLDKTLKNIDKELNSKERIGTRSQLDIEHKTLTFERKPRETMTDSKEIVNKINFSLEEAIKIIPKCKTEDDIYNFINACDLAVSAVEEKHVPFLIKYITTRITGKVSELIKYRDISKWAYVKKYLTDSFEAQHTASSLQVELNSVKQKYNESINDYNKRVENLYYKLCNASTIGKQRSDIQPICDTFKDLTLSAYITGLIKPIKLMVKARNPTTLELAKQIAKSEELEYKTEKEAYERLNKNKNNNYNNNYNNNFNNNNNYKRFNKQNSYQNNNGMVGRNNNINEYNKNIKRCFICNRANHLASECRTKSNNSYNNRPPNRNNFTRPVTNYNSRIKTCNFCKKNGHIESECYTKQNRNKRNNENNQNNSGNGSGSNVVRGAHSINQIIAAEPPINIASTSSQI</sequence>
<gene>
    <name evidence="3" type="ORF">g.180793</name>
</gene>
<feature type="domain" description="CCHC-type" evidence="2">
    <location>
        <begin position="320"/>
        <end position="336"/>
    </location>
</feature>
<feature type="compositionally biased region" description="Low complexity" evidence="1">
    <location>
        <begin position="338"/>
        <end position="351"/>
    </location>
</feature>
<feature type="region of interest" description="Disordered" evidence="1">
    <location>
        <begin position="381"/>
        <end position="406"/>
    </location>
</feature>
<feature type="region of interest" description="Disordered" evidence="1">
    <location>
        <begin position="336"/>
        <end position="356"/>
    </location>
</feature>
<dbReference type="SMART" id="SM00343">
    <property type="entry name" value="ZnF_C2HC"/>
    <property type="match status" value="2"/>
</dbReference>
<dbReference type="EMBL" id="GGMS01003968">
    <property type="protein sequence ID" value="MBY73171.1"/>
    <property type="molecule type" value="Transcribed_RNA"/>
</dbReference>
<name>A0A2S2Q6E7_9HEMI</name>
<proteinExistence type="predicted"/>
<dbReference type="InterPro" id="IPR036875">
    <property type="entry name" value="Znf_CCHC_sf"/>
</dbReference>
<feature type="region of interest" description="Disordered" evidence="1">
    <location>
        <begin position="1"/>
        <end position="28"/>
    </location>
</feature>
<dbReference type="InterPro" id="IPR001878">
    <property type="entry name" value="Znf_CCHC"/>
</dbReference>
<protein>
    <recommendedName>
        <fullName evidence="2">CCHC-type domain-containing protein</fullName>
    </recommendedName>
</protein>